<dbReference type="InterPro" id="IPR024185">
    <property type="entry name" value="FTHF_cligase-like_sf"/>
</dbReference>
<dbReference type="InterPro" id="IPR037171">
    <property type="entry name" value="NagB/RpiA_transferase-like"/>
</dbReference>
<accession>A0ABD5MAC2</accession>
<dbReference type="Gene3D" id="3.40.50.10420">
    <property type="entry name" value="NagB/RpiA/CoA transferase-like"/>
    <property type="match status" value="1"/>
</dbReference>
<dbReference type="RefSeq" id="WP_372388665.1">
    <property type="nucleotide sequence ID" value="NZ_JBGNYA010000001.1"/>
</dbReference>
<organism evidence="2 3">
    <name type="scientific">Halobellus rubicundus</name>
    <dbReference type="NCBI Taxonomy" id="2996466"/>
    <lineage>
        <taxon>Archaea</taxon>
        <taxon>Methanobacteriati</taxon>
        <taxon>Methanobacteriota</taxon>
        <taxon>Stenosarchaea group</taxon>
        <taxon>Halobacteria</taxon>
        <taxon>Halobacteriales</taxon>
        <taxon>Haloferacaceae</taxon>
        <taxon>Halobellus</taxon>
    </lineage>
</organism>
<feature type="domain" description="LUD" evidence="1">
    <location>
        <begin position="68"/>
        <end position="169"/>
    </location>
</feature>
<evidence type="ECO:0000313" key="2">
    <source>
        <dbReference type="EMBL" id="MFA1610852.1"/>
    </source>
</evidence>
<name>A0ABD5MAC2_9EURY</name>
<evidence type="ECO:0000313" key="3">
    <source>
        <dbReference type="Proteomes" id="UP001570511"/>
    </source>
</evidence>
<proteinExistence type="predicted"/>
<dbReference type="EMBL" id="JBGNYA010000001">
    <property type="protein sequence ID" value="MFA1610852.1"/>
    <property type="molecule type" value="Genomic_DNA"/>
</dbReference>
<protein>
    <submittedName>
        <fullName evidence="2">LUD domain-containing protein</fullName>
    </submittedName>
</protein>
<gene>
    <name evidence="2" type="ORF">OS889_07545</name>
</gene>
<keyword evidence="3" id="KW-1185">Reference proteome</keyword>
<sequence length="173" mass="17288">MSASRATFEAALDDLGVTVSSTVPAELPAHLSEVVTPPAVGVPPDGVFDRPESALAETPIEADPTPAAVREAATGVTGADLGVADYGSLVLTPTGQGSELISLFPDRHVAVVRASDILDDMDAAVEAIDERTAAAGGSAIIATGPSATADMGALVRGVHGPESVHVVIVEGDD</sequence>
<dbReference type="InterPro" id="IPR003741">
    <property type="entry name" value="LUD_dom"/>
</dbReference>
<dbReference type="AlphaFoldDB" id="A0ABD5MAC2"/>
<dbReference type="SUPFAM" id="SSF100950">
    <property type="entry name" value="NagB/RpiA/CoA transferase-like"/>
    <property type="match status" value="1"/>
</dbReference>
<comment type="caution">
    <text evidence="2">The sequence shown here is derived from an EMBL/GenBank/DDBJ whole genome shotgun (WGS) entry which is preliminary data.</text>
</comment>
<reference evidence="2 3" key="1">
    <citation type="submission" date="2024-08" db="EMBL/GenBank/DDBJ databases">
        <title>Halobellus sp. MBLA0158 whole genome sequence.</title>
        <authorList>
            <person name="Hwang C.Y."/>
            <person name="Cho E.-S."/>
            <person name="Seo M.-J."/>
        </authorList>
    </citation>
    <scope>NUCLEOTIDE SEQUENCE [LARGE SCALE GENOMIC DNA]</scope>
    <source>
        <strain evidence="2 3">MBLA0158</strain>
    </source>
</reference>
<dbReference type="Pfam" id="PF02589">
    <property type="entry name" value="LUD_dom"/>
    <property type="match status" value="1"/>
</dbReference>
<dbReference type="Proteomes" id="UP001570511">
    <property type="component" value="Unassembled WGS sequence"/>
</dbReference>
<dbReference type="PANTHER" id="PTHR43682">
    <property type="entry name" value="LACTATE UTILIZATION PROTEIN C"/>
    <property type="match status" value="1"/>
</dbReference>
<evidence type="ECO:0000259" key="1">
    <source>
        <dbReference type="Pfam" id="PF02589"/>
    </source>
</evidence>
<dbReference type="PANTHER" id="PTHR43682:SF1">
    <property type="entry name" value="LACTATE UTILIZATION PROTEIN C"/>
    <property type="match status" value="1"/>
</dbReference>